<dbReference type="SUPFAM" id="SSF49899">
    <property type="entry name" value="Concanavalin A-like lectins/glucanases"/>
    <property type="match status" value="1"/>
</dbReference>
<protein>
    <recommendedName>
        <fullName evidence="3">LamG-like jellyroll fold domain-containing protein</fullName>
    </recommendedName>
</protein>
<evidence type="ECO:0000313" key="4">
    <source>
        <dbReference type="EMBL" id="KKL58536.1"/>
    </source>
</evidence>
<dbReference type="InterPro" id="IPR013320">
    <property type="entry name" value="ConA-like_dom_sf"/>
</dbReference>
<sequence length="262" mass="28805">MPAVTANGYSIDRYIPRDLRYMFYYNTIPDYKYRSADGRDPYSFIVDDSLVLYLPLWALKGSSFKSVDAYKHTCTVTDAFWIPRGRDFNGISAYLVTPALAPLQVGTGDFTISIWVNLDTVGGAAQNIVRLSYNTGVVSDYRAAGFFEQGGVIYVHSRTAAGGEKAASNAIAAITWYRLTVVRISEVVYGYINGVAMTTTGIAGADFDYSSGGKVYIGAQDNEAGGASYFTEGVIGEVSIYNRALTAQEVQHNYLTTRWRYT</sequence>
<dbReference type="Gene3D" id="2.60.120.200">
    <property type="match status" value="1"/>
</dbReference>
<name>A0A0F9DXI5_9ZZZZ</name>
<comment type="caution">
    <text evidence="4">The sequence shown here is derived from an EMBL/GenBank/DDBJ whole genome shotgun (WGS) entry which is preliminary data.</text>
</comment>
<proteinExistence type="predicted"/>
<dbReference type="Pfam" id="PF13385">
    <property type="entry name" value="Laminin_G_3"/>
    <property type="match status" value="1"/>
</dbReference>
<gene>
    <name evidence="4" type="ORF">LCGC14_2224370</name>
</gene>
<keyword evidence="1" id="KW-0732">Signal</keyword>
<dbReference type="InterPro" id="IPR006558">
    <property type="entry name" value="LamG-like"/>
</dbReference>
<dbReference type="AlphaFoldDB" id="A0A0F9DXI5"/>
<accession>A0A0F9DXI5</accession>
<evidence type="ECO:0000256" key="2">
    <source>
        <dbReference type="ARBA" id="ARBA00023157"/>
    </source>
</evidence>
<evidence type="ECO:0000259" key="3">
    <source>
        <dbReference type="SMART" id="SM00560"/>
    </source>
</evidence>
<keyword evidence="2" id="KW-1015">Disulfide bond</keyword>
<dbReference type="EMBL" id="LAZR01029789">
    <property type="protein sequence ID" value="KKL58536.1"/>
    <property type="molecule type" value="Genomic_DNA"/>
</dbReference>
<reference evidence="4" key="1">
    <citation type="journal article" date="2015" name="Nature">
        <title>Complex archaea that bridge the gap between prokaryotes and eukaryotes.</title>
        <authorList>
            <person name="Spang A."/>
            <person name="Saw J.H."/>
            <person name="Jorgensen S.L."/>
            <person name="Zaremba-Niedzwiedzka K."/>
            <person name="Martijn J."/>
            <person name="Lind A.E."/>
            <person name="van Eijk R."/>
            <person name="Schleper C."/>
            <person name="Guy L."/>
            <person name="Ettema T.J."/>
        </authorList>
    </citation>
    <scope>NUCLEOTIDE SEQUENCE</scope>
</reference>
<organism evidence="4">
    <name type="scientific">marine sediment metagenome</name>
    <dbReference type="NCBI Taxonomy" id="412755"/>
    <lineage>
        <taxon>unclassified sequences</taxon>
        <taxon>metagenomes</taxon>
        <taxon>ecological metagenomes</taxon>
    </lineage>
</organism>
<feature type="domain" description="LamG-like jellyroll fold" evidence="3">
    <location>
        <begin position="108"/>
        <end position="248"/>
    </location>
</feature>
<dbReference type="SMART" id="SM00560">
    <property type="entry name" value="LamGL"/>
    <property type="match status" value="1"/>
</dbReference>
<evidence type="ECO:0000256" key="1">
    <source>
        <dbReference type="ARBA" id="ARBA00022729"/>
    </source>
</evidence>